<evidence type="ECO:0000259" key="7">
    <source>
        <dbReference type="PROSITE" id="PS50111"/>
    </source>
</evidence>
<evidence type="ECO:0000256" key="5">
    <source>
        <dbReference type="SAM" id="Coils"/>
    </source>
</evidence>
<comment type="similarity">
    <text evidence="3">Belongs to the methyl-accepting chemotaxis (MCP) protein family.</text>
</comment>
<dbReference type="InterPro" id="IPR051310">
    <property type="entry name" value="MCP_chemotaxis"/>
</dbReference>
<evidence type="ECO:0000256" key="3">
    <source>
        <dbReference type="ARBA" id="ARBA00029447"/>
    </source>
</evidence>
<dbReference type="InterPro" id="IPR029150">
    <property type="entry name" value="dCache_3"/>
</dbReference>
<proteinExistence type="inferred from homology"/>
<dbReference type="OrthoDB" id="8482111at2"/>
<feature type="domain" description="Methyl-accepting transducer" evidence="7">
    <location>
        <begin position="486"/>
        <end position="715"/>
    </location>
</feature>
<feature type="domain" description="HAMP" evidence="8">
    <location>
        <begin position="429"/>
        <end position="481"/>
    </location>
</feature>
<dbReference type="PANTHER" id="PTHR43531">
    <property type="entry name" value="PROTEIN ICFG"/>
    <property type="match status" value="1"/>
</dbReference>
<dbReference type="Pfam" id="PF00015">
    <property type="entry name" value="MCPsignal"/>
    <property type="match status" value="1"/>
</dbReference>
<protein>
    <submittedName>
        <fullName evidence="9">Methyl-accepting chemotaxis protein</fullName>
    </submittedName>
</protein>
<dbReference type="GO" id="GO:0006935">
    <property type="term" value="P:chemotaxis"/>
    <property type="evidence" value="ECO:0007669"/>
    <property type="project" value="UniProtKB-KW"/>
</dbReference>
<evidence type="ECO:0000256" key="4">
    <source>
        <dbReference type="PROSITE-ProRule" id="PRU00284"/>
    </source>
</evidence>
<dbReference type="FunFam" id="1.10.287.950:FF:000001">
    <property type="entry name" value="Methyl-accepting chemotaxis sensory transducer"/>
    <property type="match status" value="1"/>
</dbReference>
<dbReference type="InterPro" id="IPR004089">
    <property type="entry name" value="MCPsignal_dom"/>
</dbReference>
<accession>A0A285SJU4</accession>
<feature type="domain" description="HAMP" evidence="8">
    <location>
        <begin position="312"/>
        <end position="365"/>
    </location>
</feature>
<evidence type="ECO:0000259" key="8">
    <source>
        <dbReference type="PROSITE" id="PS50885"/>
    </source>
</evidence>
<feature type="compositionally biased region" description="Basic and acidic residues" evidence="6">
    <location>
        <begin position="719"/>
        <end position="732"/>
    </location>
</feature>
<dbReference type="RefSeq" id="WP_097070090.1">
    <property type="nucleotide sequence ID" value="NZ_OBMT01000006.1"/>
</dbReference>
<dbReference type="GO" id="GO:0016020">
    <property type="term" value="C:membrane"/>
    <property type="evidence" value="ECO:0007669"/>
    <property type="project" value="UniProtKB-SubCell"/>
</dbReference>
<dbReference type="PANTHER" id="PTHR43531:SF11">
    <property type="entry name" value="METHYL-ACCEPTING CHEMOTAXIS PROTEIN 3"/>
    <property type="match status" value="1"/>
</dbReference>
<evidence type="ECO:0000313" key="10">
    <source>
        <dbReference type="Proteomes" id="UP000219111"/>
    </source>
</evidence>
<keyword evidence="4" id="KW-0807">Transducer</keyword>
<gene>
    <name evidence="9" type="ORF">SAMN05877831_106137</name>
</gene>
<organism evidence="9 10">
    <name type="scientific">Rhodobacter maris</name>
    <dbReference type="NCBI Taxonomy" id="446682"/>
    <lineage>
        <taxon>Bacteria</taxon>
        <taxon>Pseudomonadati</taxon>
        <taxon>Pseudomonadota</taxon>
        <taxon>Alphaproteobacteria</taxon>
        <taxon>Rhodobacterales</taxon>
        <taxon>Rhodobacter group</taxon>
        <taxon>Rhodobacter</taxon>
    </lineage>
</organism>
<dbReference type="CDD" id="cd06225">
    <property type="entry name" value="HAMP"/>
    <property type="match status" value="1"/>
</dbReference>
<dbReference type="InterPro" id="IPR029151">
    <property type="entry name" value="Sensor-like_sf"/>
</dbReference>
<evidence type="ECO:0000313" key="9">
    <source>
        <dbReference type="EMBL" id="SOC08071.1"/>
    </source>
</evidence>
<dbReference type="AlphaFoldDB" id="A0A285SJU4"/>
<dbReference type="GO" id="GO:0007165">
    <property type="term" value="P:signal transduction"/>
    <property type="evidence" value="ECO:0007669"/>
    <property type="project" value="UniProtKB-KW"/>
</dbReference>
<dbReference type="SUPFAM" id="SSF158472">
    <property type="entry name" value="HAMP domain-like"/>
    <property type="match status" value="1"/>
</dbReference>
<dbReference type="PROSITE" id="PS50111">
    <property type="entry name" value="CHEMOTAXIS_TRANSDUC_2"/>
    <property type="match status" value="1"/>
</dbReference>
<evidence type="ECO:0000256" key="1">
    <source>
        <dbReference type="ARBA" id="ARBA00004370"/>
    </source>
</evidence>
<dbReference type="EMBL" id="OBMT01000006">
    <property type="protein sequence ID" value="SOC08071.1"/>
    <property type="molecule type" value="Genomic_DNA"/>
</dbReference>
<dbReference type="Pfam" id="PF14827">
    <property type="entry name" value="dCache_3"/>
    <property type="match status" value="1"/>
</dbReference>
<keyword evidence="5" id="KW-0175">Coiled coil</keyword>
<feature type="coiled-coil region" evidence="5">
    <location>
        <begin position="363"/>
        <end position="434"/>
    </location>
</feature>
<dbReference type="SMART" id="SM00283">
    <property type="entry name" value="MA"/>
    <property type="match status" value="1"/>
</dbReference>
<dbReference type="Gene3D" id="6.10.340.10">
    <property type="match status" value="1"/>
</dbReference>
<dbReference type="Proteomes" id="UP000219111">
    <property type="component" value="Unassembled WGS sequence"/>
</dbReference>
<reference evidence="10" key="1">
    <citation type="submission" date="2017-08" db="EMBL/GenBank/DDBJ databases">
        <authorList>
            <person name="Varghese N."/>
            <person name="Submissions S."/>
        </authorList>
    </citation>
    <scope>NUCLEOTIDE SEQUENCE [LARGE SCALE GENOMIC DNA]</scope>
    <source>
        <strain evidence="10">JA276</strain>
    </source>
</reference>
<sequence>MTLRKQILLLPVVAALIGVVLVSGGMGLVGRQTIATAYENERKVAEETLRLALIAKETEALSMARVFAGIPALQEALARGDDRTIEAMLTQSYTDLKAQTGLKQLQFHTPPATSLIRLHKLDKRGDDLSPFRQTVVDANRDHISVMGLERGVAGVGARGIAAVSWQGEHVGTVEVGFDMDQNFLGEMAANTGDVFEYYVVPSAAVAASTGAELATIERKAATTEAPPMLDADQIAQVMATGAVDIEQDFGGVAHVGRAIAVKDFAGNVAGIYVVAAPNELAAQMQASEIRMMSAAVVAALVLALGFAWGYGRRIVNCIARMAHTTRAIAEGGTDVEVQGLHRSDEIGDMARALQVFQANLAENARMQAVLKAEEAALQAAEAARAAQEVQARAEREQAEAEMQERRRLREIAAQEEAARQAAAAEARLADQERIVTMLGKGLEALAEGNLAYAITEPLPGDYDILRQNFNAAVTQLCAALCQIDDTALRVEAEAGRLAGASSALAQNAERNAASLEETAAALNELTSSVSSAAEGAVTARRMADTARKNAENGAQVVQDAVAAMAEIETSSESISRITHVIEEIAFQTNLLALNAGVEAARAGEAGRGFAVVASEVRALAQRASDAAREISELISTSTSQVQGGVKLVGRTGTALKEILTSVTDIHSRMGEIASSAEEQARGIAEINGAVTQLDQTTQHIAEMTDQAASSGRALAGEGSELRETVEKFDLSRDGAGAAEAA</sequence>
<dbReference type="SUPFAM" id="SSF103190">
    <property type="entry name" value="Sensory domain-like"/>
    <property type="match status" value="1"/>
</dbReference>
<comment type="subcellular location">
    <subcellularLocation>
        <location evidence="1">Membrane</location>
    </subcellularLocation>
</comment>
<dbReference type="SUPFAM" id="SSF58104">
    <property type="entry name" value="Methyl-accepting chemotaxis protein (MCP) signaling domain"/>
    <property type="match status" value="1"/>
</dbReference>
<evidence type="ECO:0000256" key="2">
    <source>
        <dbReference type="ARBA" id="ARBA00022500"/>
    </source>
</evidence>
<keyword evidence="10" id="KW-1185">Reference proteome</keyword>
<keyword evidence="2" id="KW-0145">Chemotaxis</keyword>
<dbReference type="PROSITE" id="PS50885">
    <property type="entry name" value="HAMP"/>
    <property type="match status" value="2"/>
</dbReference>
<feature type="region of interest" description="Disordered" evidence="6">
    <location>
        <begin position="708"/>
        <end position="741"/>
    </location>
</feature>
<dbReference type="Pfam" id="PF00672">
    <property type="entry name" value="HAMP"/>
    <property type="match status" value="1"/>
</dbReference>
<dbReference type="Gene3D" id="1.10.287.950">
    <property type="entry name" value="Methyl-accepting chemotaxis protein"/>
    <property type="match status" value="1"/>
</dbReference>
<dbReference type="Gene3D" id="3.30.450.20">
    <property type="entry name" value="PAS domain"/>
    <property type="match status" value="1"/>
</dbReference>
<dbReference type="CDD" id="cd11386">
    <property type="entry name" value="MCP_signal"/>
    <property type="match status" value="1"/>
</dbReference>
<name>A0A285SJU4_9RHOB</name>
<dbReference type="SMART" id="SM00304">
    <property type="entry name" value="HAMP"/>
    <property type="match status" value="2"/>
</dbReference>
<evidence type="ECO:0000256" key="6">
    <source>
        <dbReference type="SAM" id="MobiDB-lite"/>
    </source>
</evidence>
<dbReference type="InterPro" id="IPR003660">
    <property type="entry name" value="HAMP_dom"/>
</dbReference>